<sequence>MEPQFINDTQLLPAIIQNALTGKVLMLGYMNREAFTLTKQSQTITFFSRSRNELWTKGATSGNYLRWTSYAVDCDQDAILFQVIPDGPTCHTGAASCFENAPELGFLGGLENLIQERLTSANEDSYVWRLTQKGTAKIAQKVGEEAVETVIEALQNNSDRFKEETADLLFHLLLLLNNQNVTLKEITAVLHQRNQSKAQ</sequence>
<dbReference type="InterPro" id="IPR002496">
    <property type="entry name" value="PRib_AMP_CycHydrolase_dom"/>
</dbReference>
<comment type="similarity">
    <text evidence="6 15">In the C-terminal section; belongs to the PRA-PH family.</text>
</comment>
<dbReference type="Gene3D" id="3.10.20.810">
    <property type="entry name" value="Phosphoribosyl-AMP cyclohydrolase"/>
    <property type="match status" value="1"/>
</dbReference>
<name>A0A1M4W3S9_9FLAO</name>
<keyword evidence="14 15" id="KW-0511">Multifunctional enzyme</keyword>
<evidence type="ECO:0000313" key="18">
    <source>
        <dbReference type="Proteomes" id="UP000184147"/>
    </source>
</evidence>
<comment type="pathway">
    <text evidence="5 15">Amino-acid biosynthesis; L-histidine biosynthesis; L-histidine from 5-phospho-alpha-D-ribose 1-diphosphate: step 2/9.</text>
</comment>
<dbReference type="HAMAP" id="MF_01020">
    <property type="entry name" value="HisE"/>
    <property type="match status" value="1"/>
</dbReference>
<comment type="similarity">
    <text evidence="7 15">In the N-terminal section; belongs to the PRA-CH family.</text>
</comment>
<comment type="pathway">
    <text evidence="4 15">Amino-acid biosynthesis; L-histidine biosynthesis; L-histidine from 5-phospho-alpha-D-ribose 1-diphosphate: step 3/9.</text>
</comment>
<evidence type="ECO:0000256" key="10">
    <source>
        <dbReference type="ARBA" id="ARBA00022741"/>
    </source>
</evidence>
<dbReference type="InterPro" id="IPR023019">
    <property type="entry name" value="His_synth_HisIE"/>
</dbReference>
<evidence type="ECO:0000256" key="11">
    <source>
        <dbReference type="ARBA" id="ARBA00022801"/>
    </source>
</evidence>
<keyword evidence="18" id="KW-1185">Reference proteome</keyword>
<organism evidence="17 18">
    <name type="scientific">Flavobacterium fontis</name>
    <dbReference type="NCBI Taxonomy" id="1124188"/>
    <lineage>
        <taxon>Bacteria</taxon>
        <taxon>Pseudomonadati</taxon>
        <taxon>Bacteroidota</taxon>
        <taxon>Flavobacteriia</taxon>
        <taxon>Flavobacteriales</taxon>
        <taxon>Flavobacteriaceae</taxon>
        <taxon>Flavobacterium</taxon>
    </lineage>
</organism>
<dbReference type="EC" id="3.5.4.19" evidence="15"/>
<dbReference type="OrthoDB" id="9795769at2"/>
<dbReference type="GO" id="GO:0005524">
    <property type="term" value="F:ATP binding"/>
    <property type="evidence" value="ECO:0007669"/>
    <property type="project" value="UniProtKB-KW"/>
</dbReference>
<evidence type="ECO:0000256" key="8">
    <source>
        <dbReference type="ARBA" id="ARBA00022490"/>
    </source>
</evidence>
<evidence type="ECO:0000256" key="6">
    <source>
        <dbReference type="ARBA" id="ARBA00007731"/>
    </source>
</evidence>
<keyword evidence="11 15" id="KW-0378">Hydrolase</keyword>
<dbReference type="GO" id="GO:0000105">
    <property type="term" value="P:L-histidine biosynthetic process"/>
    <property type="evidence" value="ECO:0007669"/>
    <property type="project" value="UniProtKB-UniRule"/>
</dbReference>
<dbReference type="GO" id="GO:0004635">
    <property type="term" value="F:phosphoribosyl-AMP cyclohydrolase activity"/>
    <property type="evidence" value="ECO:0007669"/>
    <property type="project" value="UniProtKB-UniRule"/>
</dbReference>
<dbReference type="RefSeq" id="WP_073360450.1">
    <property type="nucleotide sequence ID" value="NZ_FQVQ01000001.1"/>
</dbReference>
<keyword evidence="10 15" id="KW-0547">Nucleotide-binding</keyword>
<dbReference type="InterPro" id="IPR038019">
    <property type="entry name" value="PRib_AMP_CycHydrolase_sf"/>
</dbReference>
<comment type="catalytic activity">
    <reaction evidence="2 15">
        <text>1-(5-phospho-beta-D-ribosyl)-ATP + H2O = 1-(5-phospho-beta-D-ribosyl)-5'-AMP + diphosphate + H(+)</text>
        <dbReference type="Rhea" id="RHEA:22828"/>
        <dbReference type="ChEBI" id="CHEBI:15377"/>
        <dbReference type="ChEBI" id="CHEBI:15378"/>
        <dbReference type="ChEBI" id="CHEBI:33019"/>
        <dbReference type="ChEBI" id="CHEBI:59457"/>
        <dbReference type="ChEBI" id="CHEBI:73183"/>
        <dbReference type="EC" id="3.6.1.31"/>
    </reaction>
</comment>
<feature type="region of interest" description="Phosphoribosyl-ATP pyrophosphohydrolase" evidence="15">
    <location>
        <begin position="107"/>
        <end position="199"/>
    </location>
</feature>
<dbReference type="PANTHER" id="PTHR42945">
    <property type="entry name" value="HISTIDINE BIOSYNTHESIS BIFUNCTIONAL PROTEIN"/>
    <property type="match status" value="1"/>
</dbReference>
<dbReference type="NCBIfam" id="TIGR03188">
    <property type="entry name" value="histidine_hisI"/>
    <property type="match status" value="1"/>
</dbReference>
<dbReference type="STRING" id="1124188.SAMN05444377_101160"/>
<evidence type="ECO:0000256" key="9">
    <source>
        <dbReference type="ARBA" id="ARBA00022605"/>
    </source>
</evidence>
<keyword evidence="9 15" id="KW-0028">Amino-acid biosynthesis</keyword>
<dbReference type="SUPFAM" id="SSF141734">
    <property type="entry name" value="HisI-like"/>
    <property type="match status" value="1"/>
</dbReference>
<dbReference type="Gene3D" id="1.10.287.1080">
    <property type="entry name" value="MazG-like"/>
    <property type="match status" value="1"/>
</dbReference>
<keyword evidence="12 15" id="KW-0067">ATP-binding</keyword>
<dbReference type="EC" id="3.6.1.31" evidence="15"/>
<dbReference type="GO" id="GO:0004636">
    <property type="term" value="F:phosphoribosyl-ATP diphosphatase activity"/>
    <property type="evidence" value="ECO:0007669"/>
    <property type="project" value="UniProtKB-UniRule"/>
</dbReference>
<evidence type="ECO:0000256" key="2">
    <source>
        <dbReference type="ARBA" id="ARBA00001460"/>
    </source>
</evidence>
<dbReference type="InterPro" id="IPR021130">
    <property type="entry name" value="PRib-ATP_PPHydrolase-like"/>
</dbReference>
<evidence type="ECO:0000259" key="16">
    <source>
        <dbReference type="Pfam" id="PF01502"/>
    </source>
</evidence>
<evidence type="ECO:0000256" key="14">
    <source>
        <dbReference type="ARBA" id="ARBA00023268"/>
    </source>
</evidence>
<evidence type="ECO:0000256" key="1">
    <source>
        <dbReference type="ARBA" id="ARBA00000024"/>
    </source>
</evidence>
<feature type="domain" description="Phosphoribosyl-AMP cyclohydrolase" evidence="16">
    <location>
        <begin position="26"/>
        <end position="99"/>
    </location>
</feature>
<dbReference type="FunFam" id="3.10.20.810:FF:000001">
    <property type="entry name" value="Histidine biosynthesis bifunctional protein HisIE"/>
    <property type="match status" value="1"/>
</dbReference>
<dbReference type="PANTHER" id="PTHR42945:SF9">
    <property type="entry name" value="HISTIDINE BIOSYNTHESIS BIFUNCTIONAL PROTEIN HISIE"/>
    <property type="match status" value="1"/>
</dbReference>
<dbReference type="HAMAP" id="MF_01019">
    <property type="entry name" value="HisIE"/>
    <property type="match status" value="1"/>
</dbReference>
<protein>
    <recommendedName>
        <fullName evidence="15">Histidine biosynthesis bifunctional protein HisIE</fullName>
    </recommendedName>
    <domain>
        <recommendedName>
            <fullName evidence="15">Phosphoribosyl-AMP cyclohydrolase</fullName>
            <shortName evidence="15">PRA-CH</shortName>
            <ecNumber evidence="15">3.5.4.19</ecNumber>
        </recommendedName>
    </domain>
    <domain>
        <recommendedName>
            <fullName evidence="15">Phosphoribosyl-ATP pyrophosphatase</fullName>
            <shortName evidence="15">PRA-PH</shortName>
            <ecNumber evidence="15">3.6.1.31</ecNumber>
        </recommendedName>
    </domain>
</protein>
<dbReference type="EMBL" id="FQVQ01000001">
    <property type="protein sequence ID" value="SHE75876.1"/>
    <property type="molecule type" value="Genomic_DNA"/>
</dbReference>
<dbReference type="GO" id="GO:0005737">
    <property type="term" value="C:cytoplasm"/>
    <property type="evidence" value="ECO:0007669"/>
    <property type="project" value="UniProtKB-SubCell"/>
</dbReference>
<dbReference type="InterPro" id="IPR008179">
    <property type="entry name" value="HisE"/>
</dbReference>
<dbReference type="NCBIfam" id="NF002747">
    <property type="entry name" value="PRK02759.1"/>
    <property type="match status" value="1"/>
</dbReference>
<comment type="subcellular location">
    <subcellularLocation>
        <location evidence="3 15">Cytoplasm</location>
    </subcellularLocation>
</comment>
<dbReference type="Pfam" id="PF01502">
    <property type="entry name" value="PRA-CH"/>
    <property type="match status" value="1"/>
</dbReference>
<keyword evidence="8 15" id="KW-0963">Cytoplasm</keyword>
<dbReference type="AlphaFoldDB" id="A0A1M4W3S9"/>
<gene>
    <name evidence="15" type="primary">hisI</name>
    <name evidence="15" type="synonym">hisIE</name>
    <name evidence="17" type="ORF">SAMN05444377_101160</name>
</gene>
<reference evidence="17 18" key="1">
    <citation type="submission" date="2016-11" db="EMBL/GenBank/DDBJ databases">
        <authorList>
            <person name="Jaros S."/>
            <person name="Januszkiewicz K."/>
            <person name="Wedrychowicz H."/>
        </authorList>
    </citation>
    <scope>NUCLEOTIDE SEQUENCE [LARGE SCALE GENOMIC DNA]</scope>
    <source>
        <strain evidence="17 18">DSM 25660</strain>
    </source>
</reference>
<evidence type="ECO:0000256" key="7">
    <source>
        <dbReference type="ARBA" id="ARBA00008299"/>
    </source>
</evidence>
<dbReference type="CDD" id="cd11534">
    <property type="entry name" value="NTP-PPase_HisIE_like"/>
    <property type="match status" value="1"/>
</dbReference>
<dbReference type="SUPFAM" id="SSF101386">
    <property type="entry name" value="all-alpha NTP pyrophosphatases"/>
    <property type="match status" value="1"/>
</dbReference>
<evidence type="ECO:0000256" key="4">
    <source>
        <dbReference type="ARBA" id="ARBA00005169"/>
    </source>
</evidence>
<evidence type="ECO:0000313" key="17">
    <source>
        <dbReference type="EMBL" id="SHE75876.1"/>
    </source>
</evidence>
<evidence type="ECO:0000256" key="12">
    <source>
        <dbReference type="ARBA" id="ARBA00022840"/>
    </source>
</evidence>
<evidence type="ECO:0000256" key="5">
    <source>
        <dbReference type="ARBA" id="ARBA00005204"/>
    </source>
</evidence>
<comment type="catalytic activity">
    <reaction evidence="1 15">
        <text>1-(5-phospho-beta-D-ribosyl)-5'-AMP + H2O = 1-(5-phospho-beta-D-ribosyl)-5-[(5-phospho-beta-D-ribosylamino)methylideneamino]imidazole-4-carboxamide</text>
        <dbReference type="Rhea" id="RHEA:20049"/>
        <dbReference type="ChEBI" id="CHEBI:15377"/>
        <dbReference type="ChEBI" id="CHEBI:58435"/>
        <dbReference type="ChEBI" id="CHEBI:59457"/>
        <dbReference type="EC" id="3.5.4.19"/>
    </reaction>
</comment>
<dbReference type="UniPathway" id="UPA00031">
    <property type="reaction ID" value="UER00007"/>
</dbReference>
<evidence type="ECO:0000256" key="15">
    <source>
        <dbReference type="HAMAP-Rule" id="MF_01019"/>
    </source>
</evidence>
<evidence type="ECO:0000256" key="3">
    <source>
        <dbReference type="ARBA" id="ARBA00004496"/>
    </source>
</evidence>
<proteinExistence type="inferred from homology"/>
<evidence type="ECO:0000256" key="13">
    <source>
        <dbReference type="ARBA" id="ARBA00023102"/>
    </source>
</evidence>
<dbReference type="Pfam" id="PF01503">
    <property type="entry name" value="PRA-PH"/>
    <property type="match status" value="1"/>
</dbReference>
<keyword evidence="13 15" id="KW-0368">Histidine biosynthesis</keyword>
<dbReference type="Proteomes" id="UP000184147">
    <property type="component" value="Unassembled WGS sequence"/>
</dbReference>
<feature type="region of interest" description="Phosphoribosyl-AMP cyclohydrolase" evidence="15">
    <location>
        <begin position="1"/>
        <end position="106"/>
    </location>
</feature>
<accession>A0A1M4W3S9</accession>